<keyword evidence="2" id="KW-1185">Reference proteome</keyword>
<dbReference type="EMBL" id="CP071880">
    <property type="protein sequence ID" value="QTE50263.1"/>
    <property type="molecule type" value="Genomic_DNA"/>
</dbReference>
<dbReference type="Proteomes" id="UP000663940">
    <property type="component" value="Chromosome"/>
</dbReference>
<dbReference type="RefSeq" id="WP_167516296.1">
    <property type="nucleotide sequence ID" value="NZ_CP071879.1"/>
</dbReference>
<evidence type="ECO:0000313" key="2">
    <source>
        <dbReference type="Proteomes" id="UP000663940"/>
    </source>
</evidence>
<name>A0ABX7UCA5_9SPHI</name>
<gene>
    <name evidence="1" type="ORF">J3L21_32835</name>
</gene>
<sequence>MTDETISQIIKALNKPNPKFFITAQPIGFDVHFGLVWTDLDFKKNGKP</sequence>
<accession>A0ABX7UCA5</accession>
<protein>
    <submittedName>
        <fullName evidence="1">Uncharacterized protein</fullName>
    </submittedName>
</protein>
<reference evidence="1 2" key="1">
    <citation type="submission" date="2021-03" db="EMBL/GenBank/DDBJ databases">
        <title>Mucilaginibacter strains isolated from gold and copper mining confer multi heavy-metal resistance.</title>
        <authorList>
            <person name="Li Y."/>
        </authorList>
    </citation>
    <scope>NUCLEOTIDE SEQUENCE [LARGE SCALE GENOMIC DNA]</scope>
    <source>
        <strain evidence="1 2">P2-4</strain>
    </source>
</reference>
<proteinExistence type="predicted"/>
<organism evidence="1 2">
    <name type="scientific">Mucilaginibacter rubeus</name>
    <dbReference type="NCBI Taxonomy" id="2027860"/>
    <lineage>
        <taxon>Bacteria</taxon>
        <taxon>Pseudomonadati</taxon>
        <taxon>Bacteroidota</taxon>
        <taxon>Sphingobacteriia</taxon>
        <taxon>Sphingobacteriales</taxon>
        <taxon>Sphingobacteriaceae</taxon>
        <taxon>Mucilaginibacter</taxon>
    </lineage>
</organism>
<evidence type="ECO:0000313" key="1">
    <source>
        <dbReference type="EMBL" id="QTE50263.1"/>
    </source>
</evidence>